<evidence type="ECO:0000313" key="3">
    <source>
        <dbReference type="Proteomes" id="UP000249746"/>
    </source>
</evidence>
<feature type="coiled-coil region" evidence="1">
    <location>
        <begin position="59"/>
        <end position="86"/>
    </location>
</feature>
<dbReference type="AlphaFoldDB" id="A0A2W6NE73"/>
<dbReference type="Proteomes" id="UP000249746">
    <property type="component" value="Unassembled WGS sequence"/>
</dbReference>
<dbReference type="EMBL" id="NBIU01000055">
    <property type="protein sequence ID" value="PZT47250.1"/>
    <property type="molecule type" value="Genomic_DNA"/>
</dbReference>
<comment type="caution">
    <text evidence="2">The sequence shown here is derived from an EMBL/GenBank/DDBJ whole genome shotgun (WGS) entry which is preliminary data.</text>
</comment>
<organism evidence="2 3">
    <name type="scientific">Helicobacter valdiviensis</name>
    <dbReference type="NCBI Taxonomy" id="1458358"/>
    <lineage>
        <taxon>Bacteria</taxon>
        <taxon>Pseudomonadati</taxon>
        <taxon>Campylobacterota</taxon>
        <taxon>Epsilonproteobacteria</taxon>
        <taxon>Campylobacterales</taxon>
        <taxon>Helicobacteraceae</taxon>
        <taxon>Helicobacter</taxon>
    </lineage>
</organism>
<reference evidence="2 3" key="1">
    <citation type="submission" date="2017-03" db="EMBL/GenBank/DDBJ databases">
        <title>Genomic and clinical evidence uncovers the enterohepatic species Helicobacter valdiviensis as a potential human intestinal pathogen.</title>
        <authorList>
            <person name="Fresia P."/>
            <person name="Jara R."/>
            <person name="Sierra R."/>
            <person name="Ferres I."/>
            <person name="Greif G."/>
            <person name="Iraola G."/>
            <person name="Collado L."/>
        </authorList>
    </citation>
    <scope>NUCLEOTIDE SEQUENCE [LARGE SCALE GENOMIC DNA]</scope>
    <source>
        <strain evidence="2 3">WBE14</strain>
    </source>
</reference>
<evidence type="ECO:0000256" key="1">
    <source>
        <dbReference type="SAM" id="Coils"/>
    </source>
</evidence>
<sequence>MNFLQTQSFKNILNEYLKYIEIDLANSLINKTKFARNVIFLNNIKNIFLNLLNHSYAESEEYQKSYQKLKDQIKEFQLKANDKIQLNEKLCINLELIQKHIVSNTQFKIKCKEFYFSSKDFSEAFMNYIDKRDFKDLLAQQDDLDDENVTEKVFVQSLLEFNNALSHLIISVSSSSEIIQNKNFNSAINHLYRATLDNYKIIIRFTIYKTNNQDIKQSFLSIREQEFLLLGQDLKDKKINFYNPNNKIYEKKNIIQAYQELYSAIDETLKKP</sequence>
<evidence type="ECO:0000313" key="2">
    <source>
        <dbReference type="EMBL" id="PZT47250.1"/>
    </source>
</evidence>
<keyword evidence="1" id="KW-0175">Coiled coil</keyword>
<proteinExistence type="predicted"/>
<keyword evidence="3" id="KW-1185">Reference proteome</keyword>
<name>A0A2W6NE73_9HELI</name>
<gene>
    <name evidence="2" type="ORF">B6S12_10115</name>
</gene>
<accession>A0A2W6NE73</accession>
<protein>
    <submittedName>
        <fullName evidence="2">Uncharacterized protein</fullName>
    </submittedName>
</protein>